<name>A0ABR9UKJ8_9CHRO</name>
<organism evidence="1 2">
    <name type="scientific">Gloeocapsopsis crepidinum LEGE 06123</name>
    <dbReference type="NCBI Taxonomy" id="588587"/>
    <lineage>
        <taxon>Bacteria</taxon>
        <taxon>Bacillati</taxon>
        <taxon>Cyanobacteriota</taxon>
        <taxon>Cyanophyceae</taxon>
        <taxon>Oscillatoriophycideae</taxon>
        <taxon>Chroococcales</taxon>
        <taxon>Chroococcaceae</taxon>
        <taxon>Gloeocapsopsis</taxon>
    </lineage>
</organism>
<keyword evidence="2" id="KW-1185">Reference proteome</keyword>
<proteinExistence type="predicted"/>
<protein>
    <submittedName>
        <fullName evidence="1">Uncharacterized protein</fullName>
    </submittedName>
</protein>
<evidence type="ECO:0000313" key="2">
    <source>
        <dbReference type="Proteomes" id="UP000651156"/>
    </source>
</evidence>
<sequence>MPIGSNARYVPANIQKAEWAVADVEYFYKIQANDPLRSVYVPGAWGSGRCTGTISQGKLPVPDNLIVPDAGKYSTPNNPAAFLLPDGKTLVQLNPLTRCTAGGNVYGWRTEDVSIYGDGLRGGRGGSGLSSIGGSIRLGELTGTKPIRHALKINLWANKYLHYSSSNPGYRWPADRADGYAAEHYKGTNPKLVMGTLLAIPPNVTKASLGLQTPAGRKLFHALQNYGGYVVDDSAGDAHYLSVENGVLEEFRATYSYDFGGTSGIFYNDLMKLFRALHIVENNGPNSVGGGGTPRVRMAPPIGN</sequence>
<dbReference type="Proteomes" id="UP000651156">
    <property type="component" value="Unassembled WGS sequence"/>
</dbReference>
<comment type="caution">
    <text evidence="1">The sequence shown here is derived from an EMBL/GenBank/DDBJ whole genome shotgun (WGS) entry which is preliminary data.</text>
</comment>
<gene>
    <name evidence="1" type="ORF">IQ230_00235</name>
</gene>
<reference evidence="1 2" key="1">
    <citation type="submission" date="2020-10" db="EMBL/GenBank/DDBJ databases">
        <authorList>
            <person name="Castelo-Branco R."/>
            <person name="Eusebio N."/>
            <person name="Adriana R."/>
            <person name="Vieira A."/>
            <person name="Brugerolle De Fraissinette N."/>
            <person name="Rezende De Castro R."/>
            <person name="Schneider M.P."/>
            <person name="Vasconcelos V."/>
            <person name="Leao P.N."/>
        </authorList>
    </citation>
    <scope>NUCLEOTIDE SEQUENCE [LARGE SCALE GENOMIC DNA]</scope>
    <source>
        <strain evidence="1 2">LEGE 06123</strain>
    </source>
</reference>
<dbReference type="EMBL" id="JADEWN010000001">
    <property type="protein sequence ID" value="MBE9188816.1"/>
    <property type="molecule type" value="Genomic_DNA"/>
</dbReference>
<accession>A0ABR9UKJ8</accession>
<evidence type="ECO:0000313" key="1">
    <source>
        <dbReference type="EMBL" id="MBE9188816.1"/>
    </source>
</evidence>